<feature type="domain" description="Calcineurin-like phosphoesterase" evidence="1">
    <location>
        <begin position="66"/>
        <end position="250"/>
    </location>
</feature>
<reference evidence="2" key="1">
    <citation type="submission" date="2020-05" db="EMBL/GenBank/DDBJ databases">
        <authorList>
            <person name="Chiriac C."/>
            <person name="Salcher M."/>
            <person name="Ghai R."/>
            <person name="Kavagutti S V."/>
        </authorList>
    </citation>
    <scope>NUCLEOTIDE SEQUENCE</scope>
</reference>
<gene>
    <name evidence="2" type="ORF">UFOPK3576_00867</name>
</gene>
<dbReference type="GO" id="GO:0008758">
    <property type="term" value="F:UDP-2,3-diacylglucosamine hydrolase activity"/>
    <property type="evidence" value="ECO:0007669"/>
    <property type="project" value="TreeGrafter"/>
</dbReference>
<dbReference type="GO" id="GO:0009245">
    <property type="term" value="P:lipid A biosynthetic process"/>
    <property type="evidence" value="ECO:0007669"/>
    <property type="project" value="TreeGrafter"/>
</dbReference>
<dbReference type="AlphaFoldDB" id="A0A6J7GVK4"/>
<evidence type="ECO:0000313" key="2">
    <source>
        <dbReference type="EMBL" id="CAB4907469.1"/>
    </source>
</evidence>
<proteinExistence type="predicted"/>
<dbReference type="EMBL" id="CAFBMO010000030">
    <property type="protein sequence ID" value="CAB4907469.1"/>
    <property type="molecule type" value="Genomic_DNA"/>
</dbReference>
<dbReference type="Gene3D" id="3.60.21.10">
    <property type="match status" value="1"/>
</dbReference>
<dbReference type="SUPFAM" id="SSF56300">
    <property type="entry name" value="Metallo-dependent phosphatases"/>
    <property type="match status" value="1"/>
</dbReference>
<dbReference type="InterPro" id="IPR029052">
    <property type="entry name" value="Metallo-depent_PP-like"/>
</dbReference>
<dbReference type="Pfam" id="PF00149">
    <property type="entry name" value="Metallophos"/>
    <property type="match status" value="1"/>
</dbReference>
<dbReference type="InterPro" id="IPR051158">
    <property type="entry name" value="Metallophosphoesterase_sf"/>
</dbReference>
<dbReference type="GO" id="GO:0016020">
    <property type="term" value="C:membrane"/>
    <property type="evidence" value="ECO:0007669"/>
    <property type="project" value="GOC"/>
</dbReference>
<name>A0A6J7GVK4_9ZZZZ</name>
<sequence length="328" mass="35582">MGPLWPRTQLVGTAVRWDDQGMGLGKKVMGTAAIGAAGLAYAYWEAQQFTLRHKEVTVLPLGQPDLRVLHLSDLHFIPGQTKKHQWLQTLRGTNPDLVVVTGDFLADLHAIPHVLDSLDPLFDVPGVFVLGSNDYFAPRLINPAKYFTGPSQLEPTRPMLPWNDLVDGLKDNGWLDLSNTSAMVIADGRTLDVRGVDDPHIGRDRYDEVAGAFHSDADLALGVVHAPYRRVLDGFVGDGADLVLAGHTHGGQLRVPGYGALVTNCDLDRSKARGLSEYDVLSEDGSWHVAPLHVSAGCGTSPYAPFRFACRPEATLLTLTSPVSANLR</sequence>
<protein>
    <submittedName>
        <fullName evidence="2">Unannotated protein</fullName>
    </submittedName>
</protein>
<accession>A0A6J7GVK4</accession>
<dbReference type="PANTHER" id="PTHR31302">
    <property type="entry name" value="TRANSMEMBRANE PROTEIN WITH METALLOPHOSPHOESTERASE DOMAIN-RELATED"/>
    <property type="match status" value="1"/>
</dbReference>
<dbReference type="PANTHER" id="PTHR31302:SF20">
    <property type="entry name" value="CONSERVED PROTEIN"/>
    <property type="match status" value="1"/>
</dbReference>
<dbReference type="InterPro" id="IPR004843">
    <property type="entry name" value="Calcineurin-like_PHP"/>
</dbReference>
<evidence type="ECO:0000259" key="1">
    <source>
        <dbReference type="Pfam" id="PF00149"/>
    </source>
</evidence>
<organism evidence="2">
    <name type="scientific">freshwater metagenome</name>
    <dbReference type="NCBI Taxonomy" id="449393"/>
    <lineage>
        <taxon>unclassified sequences</taxon>
        <taxon>metagenomes</taxon>
        <taxon>ecological metagenomes</taxon>
    </lineage>
</organism>